<reference evidence="1 2" key="1">
    <citation type="submission" date="2017-06" db="EMBL/GenBank/DDBJ databases">
        <authorList>
            <person name="Kim H.J."/>
            <person name="Triplett B.A."/>
        </authorList>
    </citation>
    <scope>NUCLEOTIDE SEQUENCE [LARGE SCALE GENOMIC DNA]</scope>
    <source>
        <strain evidence="1 2">DSM 8800</strain>
    </source>
</reference>
<sequence>MNRRTFLASAGGLGACAGLAGCLERDLSTTPLQGPESFDRCPRWNIRIDNLPNAAKNEVETALEEGYYEASPPLYLPNVLDPQSSYLITTDPLTYYRAQIDQDRDPVRLTVDRTVPTKGNHGLTIENNTDDPLDFALLIDFVEPAVSYAEVETPQQVLSEAFSLDPGTSVETSAYEKLYGRYELTVVADEYTETITYRETPTNSGSITGIQFHMDDDQLSIRASEPPVRDDIYCPDYWYGDRS</sequence>
<dbReference type="EMBL" id="FZNQ01000005">
    <property type="protein sequence ID" value="SNR41854.1"/>
    <property type="molecule type" value="Genomic_DNA"/>
</dbReference>
<evidence type="ECO:0000313" key="2">
    <source>
        <dbReference type="Proteomes" id="UP000198397"/>
    </source>
</evidence>
<accession>A0A238W6B9</accession>
<evidence type="ECO:0000313" key="1">
    <source>
        <dbReference type="EMBL" id="SNR41854.1"/>
    </source>
</evidence>
<proteinExistence type="predicted"/>
<dbReference type="AlphaFoldDB" id="A0A238W6B9"/>
<organism evidence="1 2">
    <name type="scientific">Halorubrum vacuolatum</name>
    <name type="common">Natronobacterium vacuolatum</name>
    <dbReference type="NCBI Taxonomy" id="63740"/>
    <lineage>
        <taxon>Archaea</taxon>
        <taxon>Methanobacteriati</taxon>
        <taxon>Methanobacteriota</taxon>
        <taxon>Stenosarchaea group</taxon>
        <taxon>Halobacteria</taxon>
        <taxon>Halobacteriales</taxon>
        <taxon>Haloferacaceae</taxon>
        <taxon>Halorubrum</taxon>
    </lineage>
</organism>
<name>A0A238W6B9_HALVU</name>
<keyword evidence="2" id="KW-1185">Reference proteome</keyword>
<dbReference type="RefSeq" id="WP_089384413.1">
    <property type="nucleotide sequence ID" value="NZ_FZNQ01000005.1"/>
</dbReference>
<dbReference type="Proteomes" id="UP000198397">
    <property type="component" value="Unassembled WGS sequence"/>
</dbReference>
<protein>
    <submittedName>
        <fullName evidence="1">TAT (Twin-arginine translocation) pathway signal sequence</fullName>
    </submittedName>
</protein>
<dbReference type="OrthoDB" id="375617at2157"/>
<gene>
    <name evidence="1" type="ORF">SAMN06264855_105147</name>
</gene>
<dbReference type="PROSITE" id="PS51257">
    <property type="entry name" value="PROKAR_LIPOPROTEIN"/>
    <property type="match status" value="1"/>
</dbReference>